<evidence type="ECO:0000313" key="1">
    <source>
        <dbReference type="EMBL" id="KAJ8890278.1"/>
    </source>
</evidence>
<proteinExistence type="predicted"/>
<dbReference type="Proteomes" id="UP001159363">
    <property type="component" value="Chromosome 3"/>
</dbReference>
<accession>A0ABQ9I0V4</accession>
<evidence type="ECO:0000313" key="2">
    <source>
        <dbReference type="Proteomes" id="UP001159363"/>
    </source>
</evidence>
<protein>
    <submittedName>
        <fullName evidence="1">Uncharacterized protein</fullName>
    </submittedName>
</protein>
<sequence>MSRERFLIRRRSSLLKLTRNCFLDHGFESSNSEKIQKSWVQKLLDMSLQDPMGQRNEMQFQLGIHVANNSLKNLFHYSKGTYGITYILTNKSNKDILEN</sequence>
<comment type="caution">
    <text evidence="1">The sequence shown here is derived from an EMBL/GenBank/DDBJ whole genome shotgun (WGS) entry which is preliminary data.</text>
</comment>
<gene>
    <name evidence="1" type="ORF">PR048_009786</name>
</gene>
<dbReference type="EMBL" id="JARBHB010000003">
    <property type="protein sequence ID" value="KAJ8890278.1"/>
    <property type="molecule type" value="Genomic_DNA"/>
</dbReference>
<keyword evidence="2" id="KW-1185">Reference proteome</keyword>
<organism evidence="1 2">
    <name type="scientific">Dryococelus australis</name>
    <dbReference type="NCBI Taxonomy" id="614101"/>
    <lineage>
        <taxon>Eukaryota</taxon>
        <taxon>Metazoa</taxon>
        <taxon>Ecdysozoa</taxon>
        <taxon>Arthropoda</taxon>
        <taxon>Hexapoda</taxon>
        <taxon>Insecta</taxon>
        <taxon>Pterygota</taxon>
        <taxon>Neoptera</taxon>
        <taxon>Polyneoptera</taxon>
        <taxon>Phasmatodea</taxon>
        <taxon>Verophasmatodea</taxon>
        <taxon>Anareolatae</taxon>
        <taxon>Phasmatidae</taxon>
        <taxon>Eurycanthinae</taxon>
        <taxon>Dryococelus</taxon>
    </lineage>
</organism>
<name>A0ABQ9I0V4_9NEOP</name>
<reference evidence="1 2" key="1">
    <citation type="submission" date="2023-02" db="EMBL/GenBank/DDBJ databases">
        <title>LHISI_Scaffold_Assembly.</title>
        <authorList>
            <person name="Stuart O.P."/>
            <person name="Cleave R."/>
            <person name="Magrath M.J.L."/>
            <person name="Mikheyev A.S."/>
        </authorList>
    </citation>
    <scope>NUCLEOTIDE SEQUENCE [LARGE SCALE GENOMIC DNA]</scope>
    <source>
        <strain evidence="1">Daus_M_001</strain>
        <tissue evidence="1">Leg muscle</tissue>
    </source>
</reference>